<protein>
    <submittedName>
        <fullName evidence="1">Uncharacterized protein</fullName>
    </submittedName>
</protein>
<accession>A0ACB7PC63</accession>
<comment type="caution">
    <text evidence="1">The sequence shown here is derived from an EMBL/GenBank/DDBJ whole genome shotgun (WGS) entry which is preliminary data.</text>
</comment>
<keyword evidence="2" id="KW-1185">Reference proteome</keyword>
<name>A0ACB7PC63_9PEZI</name>
<dbReference type="Proteomes" id="UP000724584">
    <property type="component" value="Unassembled WGS sequence"/>
</dbReference>
<gene>
    <name evidence="1" type="ORF">F5144DRAFT_160391</name>
</gene>
<evidence type="ECO:0000313" key="2">
    <source>
        <dbReference type="Proteomes" id="UP000724584"/>
    </source>
</evidence>
<dbReference type="EMBL" id="JAGIZQ010000003">
    <property type="protein sequence ID" value="KAH6635912.1"/>
    <property type="molecule type" value="Genomic_DNA"/>
</dbReference>
<reference evidence="1 2" key="1">
    <citation type="journal article" date="2021" name="Nat. Commun.">
        <title>Genetic determinants of endophytism in the Arabidopsis root mycobiome.</title>
        <authorList>
            <person name="Mesny F."/>
            <person name="Miyauchi S."/>
            <person name="Thiergart T."/>
            <person name="Pickel B."/>
            <person name="Atanasova L."/>
            <person name="Karlsson M."/>
            <person name="Huettel B."/>
            <person name="Barry K.W."/>
            <person name="Haridas S."/>
            <person name="Chen C."/>
            <person name="Bauer D."/>
            <person name="Andreopoulos W."/>
            <person name="Pangilinan J."/>
            <person name="LaButti K."/>
            <person name="Riley R."/>
            <person name="Lipzen A."/>
            <person name="Clum A."/>
            <person name="Drula E."/>
            <person name="Henrissat B."/>
            <person name="Kohler A."/>
            <person name="Grigoriev I.V."/>
            <person name="Martin F.M."/>
            <person name="Hacquard S."/>
        </authorList>
    </citation>
    <scope>NUCLEOTIDE SEQUENCE [LARGE SCALE GENOMIC DNA]</scope>
    <source>
        <strain evidence="1 2">MPI-SDFR-AT-0079</strain>
    </source>
</reference>
<sequence length="156" mass="17433">MYIHTWHERKKRERPSGGWDPFRCGPCRRRYLCPGDGATAPGLGKSLNPTSIFPRLPTPQKYTTFNFPKGLPLFDTEFWSLFSSSSIVSAHPLSIDVKPGRLRRGLASRRTKVQGSRAPGREGKILRRGEGESEAFALRDLVDNRGFGTGGFRGVK</sequence>
<organism evidence="1 2">
    <name type="scientific">Chaetomium tenue</name>
    <dbReference type="NCBI Taxonomy" id="1854479"/>
    <lineage>
        <taxon>Eukaryota</taxon>
        <taxon>Fungi</taxon>
        <taxon>Dikarya</taxon>
        <taxon>Ascomycota</taxon>
        <taxon>Pezizomycotina</taxon>
        <taxon>Sordariomycetes</taxon>
        <taxon>Sordariomycetidae</taxon>
        <taxon>Sordariales</taxon>
        <taxon>Chaetomiaceae</taxon>
        <taxon>Chaetomium</taxon>
    </lineage>
</organism>
<evidence type="ECO:0000313" key="1">
    <source>
        <dbReference type="EMBL" id="KAH6635912.1"/>
    </source>
</evidence>
<proteinExistence type="predicted"/>